<evidence type="ECO:0000313" key="3">
    <source>
        <dbReference type="EMBL" id="OFE42372.1"/>
    </source>
</evidence>
<dbReference type="AlphaFoldDB" id="A0A1E8DY93"/>
<accession>A0A1E8DY93</accession>
<reference evidence="3 4" key="1">
    <citation type="submission" date="2016-10" db="EMBL/GenBank/DDBJ databases">
        <title>Genome of airborne Acinetobacter sp. 5-2Ac02 in the hospital environment: Species near to Acinetobacter towneri.</title>
        <authorList>
            <person name="Barbosa B."/>
            <person name="Fernandez-Garcia L."/>
            <person name="Gato E."/>
            <person name="Leao R."/>
            <person name="Albano R."/>
            <person name="Fernandez B."/>
            <person name="Fernandez-Cuenca F."/>
            <person name="Marques E."/>
            <person name="Tomas M."/>
        </authorList>
    </citation>
    <scope>NUCLEOTIDE SEQUENCE [LARGE SCALE GENOMIC DNA]</scope>
    <source>
        <strain evidence="3 4">5-2Ac02</strain>
    </source>
</reference>
<name>A0A1E8DY93_9GAMM</name>
<feature type="signal peptide" evidence="2">
    <location>
        <begin position="1"/>
        <end position="21"/>
    </location>
</feature>
<dbReference type="STRING" id="202956.BJN41_14315"/>
<organism evidence="3 4">
    <name type="scientific">Acinetobacter towneri</name>
    <dbReference type="NCBI Taxonomy" id="202956"/>
    <lineage>
        <taxon>Bacteria</taxon>
        <taxon>Pseudomonadati</taxon>
        <taxon>Pseudomonadota</taxon>
        <taxon>Gammaproteobacteria</taxon>
        <taxon>Moraxellales</taxon>
        <taxon>Moraxellaceae</taxon>
        <taxon>Acinetobacter</taxon>
    </lineage>
</organism>
<evidence type="ECO:0000256" key="2">
    <source>
        <dbReference type="SAM" id="SignalP"/>
    </source>
</evidence>
<evidence type="ECO:0000313" key="4">
    <source>
        <dbReference type="Proteomes" id="UP000186931"/>
    </source>
</evidence>
<dbReference type="Proteomes" id="UP000186931">
    <property type="component" value="Unassembled WGS sequence"/>
</dbReference>
<feature type="chain" id="PRO_5009213191" evidence="2">
    <location>
        <begin position="22"/>
        <end position="126"/>
    </location>
</feature>
<dbReference type="RefSeq" id="WP_070155938.1">
    <property type="nucleotide sequence ID" value="NZ_MKQS01000050.1"/>
</dbReference>
<evidence type="ECO:0000256" key="1">
    <source>
        <dbReference type="SAM" id="MobiDB-lite"/>
    </source>
</evidence>
<sequence length="126" mass="13398">MKITTVGIGLCCLCLFSHSYATSDEWSTRWKTSNARSAENLVQANLIELMESDYYEGLGKTTIYSTSTSSIGTVNSSTSNVNVNGSDNSIDISSDAVNEAEVNSTTNQTNNQACPNPSTQPGAPLC</sequence>
<proteinExistence type="predicted"/>
<feature type="compositionally biased region" description="Low complexity" evidence="1">
    <location>
        <begin position="75"/>
        <end position="97"/>
    </location>
</feature>
<keyword evidence="2" id="KW-0732">Signal</keyword>
<feature type="region of interest" description="Disordered" evidence="1">
    <location>
        <begin position="75"/>
        <end position="126"/>
    </location>
</feature>
<dbReference type="EMBL" id="MKQS01000050">
    <property type="protein sequence ID" value="OFE42372.1"/>
    <property type="molecule type" value="Genomic_DNA"/>
</dbReference>
<gene>
    <name evidence="3" type="ORF">BJN41_14315</name>
</gene>
<feature type="compositionally biased region" description="Polar residues" evidence="1">
    <location>
        <begin position="101"/>
        <end position="126"/>
    </location>
</feature>
<protein>
    <submittedName>
        <fullName evidence="3">Uncharacterized protein</fullName>
    </submittedName>
</protein>
<comment type="caution">
    <text evidence="3">The sequence shown here is derived from an EMBL/GenBank/DDBJ whole genome shotgun (WGS) entry which is preliminary data.</text>
</comment>